<dbReference type="Pfam" id="PF01408">
    <property type="entry name" value="GFO_IDH_MocA"/>
    <property type="match status" value="1"/>
</dbReference>
<feature type="domain" description="GFO/IDH/MocA-like oxidoreductase" evidence="4">
    <location>
        <begin position="133"/>
        <end position="276"/>
    </location>
</feature>
<evidence type="ECO:0000256" key="2">
    <source>
        <dbReference type="ARBA" id="ARBA00023002"/>
    </source>
</evidence>
<evidence type="ECO:0000313" key="5">
    <source>
        <dbReference type="EMBL" id="NJC26297.1"/>
    </source>
</evidence>
<gene>
    <name evidence="5" type="ORF">GGR27_001796</name>
</gene>
<dbReference type="InterPro" id="IPR036291">
    <property type="entry name" value="NAD(P)-bd_dom_sf"/>
</dbReference>
<dbReference type="Proteomes" id="UP000770785">
    <property type="component" value="Unassembled WGS sequence"/>
</dbReference>
<feature type="domain" description="Gfo/Idh/MocA-like oxidoreductase N-terminal" evidence="3">
    <location>
        <begin position="5"/>
        <end position="121"/>
    </location>
</feature>
<dbReference type="PANTHER" id="PTHR22604">
    <property type="entry name" value="OXIDOREDUCTASES"/>
    <property type="match status" value="1"/>
</dbReference>
<dbReference type="InterPro" id="IPR055170">
    <property type="entry name" value="GFO_IDH_MocA-like_dom"/>
</dbReference>
<accession>A0ABX0XBZ4</accession>
<proteinExistence type="inferred from homology"/>
<sequence>MSEKFKWAILGLGNIAERFAEDLRLIDDAELVVVGSRSLDRAREFAIKFGARQGVGSYREIFTVGNIDAVYVATPHVQHQELTLLCIEHGVSVLCEKPLGLNLAEVETVAAAARSGGVYLMEALWTRFLPSTLKLKGLIDAGEIGEILSVRSDFGFRATDLEVALPPYSVAGSGSGETTVTTSGEVTDKLKRNRILNPALGGGALLDIGIYPQFLAQFLFGEPERINATARLSAQGVDLDTQVTCVHAGGRLSHNYSTVLGLTKIEALIIGTTGNIHWHPRWHEPSSFSILRGKDAPPENFYFDYAGANGYKYEAEAVMADVRAGRTENELWSLDDSLALHRTLSRVREQIGVRYPGE</sequence>
<protein>
    <submittedName>
        <fullName evidence="5">Dehydrogenase</fullName>
    </submittedName>
</protein>
<dbReference type="Pfam" id="PF22725">
    <property type="entry name" value="GFO_IDH_MocA_C3"/>
    <property type="match status" value="1"/>
</dbReference>
<organism evidence="5 6">
    <name type="scientific">Neolewinella antarctica</name>
    <dbReference type="NCBI Taxonomy" id="442734"/>
    <lineage>
        <taxon>Bacteria</taxon>
        <taxon>Pseudomonadati</taxon>
        <taxon>Bacteroidota</taxon>
        <taxon>Saprospiria</taxon>
        <taxon>Saprospirales</taxon>
        <taxon>Lewinellaceae</taxon>
        <taxon>Neolewinella</taxon>
    </lineage>
</organism>
<dbReference type="Gene3D" id="3.40.50.720">
    <property type="entry name" value="NAD(P)-binding Rossmann-like Domain"/>
    <property type="match status" value="1"/>
</dbReference>
<dbReference type="InterPro" id="IPR050984">
    <property type="entry name" value="Gfo/Idh/MocA_domain"/>
</dbReference>
<evidence type="ECO:0000259" key="4">
    <source>
        <dbReference type="Pfam" id="PF22725"/>
    </source>
</evidence>
<dbReference type="SUPFAM" id="SSF55347">
    <property type="entry name" value="Glyceraldehyde-3-phosphate dehydrogenase-like, C-terminal domain"/>
    <property type="match status" value="1"/>
</dbReference>
<dbReference type="InterPro" id="IPR000683">
    <property type="entry name" value="Gfo/Idh/MocA-like_OxRdtase_N"/>
</dbReference>
<dbReference type="RefSeq" id="WP_168037051.1">
    <property type="nucleotide sequence ID" value="NZ_JAATJH010000002.1"/>
</dbReference>
<dbReference type="PANTHER" id="PTHR22604:SF105">
    <property type="entry name" value="TRANS-1,2-DIHYDROBENZENE-1,2-DIOL DEHYDROGENASE"/>
    <property type="match status" value="1"/>
</dbReference>
<evidence type="ECO:0000256" key="1">
    <source>
        <dbReference type="ARBA" id="ARBA00010928"/>
    </source>
</evidence>
<dbReference type="SUPFAM" id="SSF51735">
    <property type="entry name" value="NAD(P)-binding Rossmann-fold domains"/>
    <property type="match status" value="1"/>
</dbReference>
<comment type="caution">
    <text evidence="5">The sequence shown here is derived from an EMBL/GenBank/DDBJ whole genome shotgun (WGS) entry which is preliminary data.</text>
</comment>
<dbReference type="EMBL" id="JAATJH010000002">
    <property type="protein sequence ID" value="NJC26297.1"/>
    <property type="molecule type" value="Genomic_DNA"/>
</dbReference>
<evidence type="ECO:0000313" key="6">
    <source>
        <dbReference type="Proteomes" id="UP000770785"/>
    </source>
</evidence>
<name>A0ABX0XBZ4_9BACT</name>
<dbReference type="Gene3D" id="3.30.360.10">
    <property type="entry name" value="Dihydrodipicolinate Reductase, domain 2"/>
    <property type="match status" value="1"/>
</dbReference>
<keyword evidence="2" id="KW-0560">Oxidoreductase</keyword>
<keyword evidence="6" id="KW-1185">Reference proteome</keyword>
<reference evidence="5 6" key="1">
    <citation type="submission" date="2020-03" db="EMBL/GenBank/DDBJ databases">
        <title>Genomic Encyclopedia of Type Strains, Phase IV (KMG-IV): sequencing the most valuable type-strain genomes for metagenomic binning, comparative biology and taxonomic classification.</title>
        <authorList>
            <person name="Goeker M."/>
        </authorList>
    </citation>
    <scope>NUCLEOTIDE SEQUENCE [LARGE SCALE GENOMIC DNA]</scope>
    <source>
        <strain evidence="5 6">DSM 105096</strain>
    </source>
</reference>
<evidence type="ECO:0000259" key="3">
    <source>
        <dbReference type="Pfam" id="PF01408"/>
    </source>
</evidence>
<comment type="similarity">
    <text evidence="1">Belongs to the Gfo/Idh/MocA family.</text>
</comment>